<proteinExistence type="inferred from homology"/>
<keyword evidence="6" id="KW-0482">Metalloprotease</keyword>
<sequence>MKTERIPEKSAGIHEGHRKRVQDRFLKDGIDGFASHEVLEMLLFFSIRRGDTNELAHRLIDRFGSLSGVFHAPYEELIKVQGMGRVSAFLMKLIPELCRAYYEDCNRERVRVFEVEQAAEILRRKYIGRRNEVVVLLLLDSQCRLLSCEVVNEGTVNTVPVYVRRMVELAVRYNASAAIMSHNHPSGNPVPSRGDIESTISVYHALQAVNVPLRDHIIFGDKDYVSLSHLGILKDIMEPF</sequence>
<keyword evidence="3" id="KW-0479">Metal-binding</keyword>
<evidence type="ECO:0000256" key="5">
    <source>
        <dbReference type="ARBA" id="ARBA00022833"/>
    </source>
</evidence>
<dbReference type="NCBIfam" id="TIGR00608">
    <property type="entry name" value="radc"/>
    <property type="match status" value="1"/>
</dbReference>
<dbReference type="PROSITE" id="PS50249">
    <property type="entry name" value="MPN"/>
    <property type="match status" value="1"/>
</dbReference>
<evidence type="ECO:0000256" key="7">
    <source>
        <dbReference type="RuleBase" id="RU003797"/>
    </source>
</evidence>
<dbReference type="GO" id="GO:0008237">
    <property type="term" value="F:metallopeptidase activity"/>
    <property type="evidence" value="ECO:0007669"/>
    <property type="project" value="UniProtKB-KW"/>
</dbReference>
<dbReference type="CDD" id="cd08071">
    <property type="entry name" value="MPN_DUF2466"/>
    <property type="match status" value="1"/>
</dbReference>
<evidence type="ECO:0000256" key="4">
    <source>
        <dbReference type="ARBA" id="ARBA00022801"/>
    </source>
</evidence>
<reference evidence="9" key="1">
    <citation type="submission" date="2019-04" db="EMBL/GenBank/DDBJ databases">
        <title>Evolution of Biomass-Degrading Anaerobic Consortia Revealed by Metagenomics.</title>
        <authorList>
            <person name="Peng X."/>
        </authorList>
    </citation>
    <scope>NUCLEOTIDE SEQUENCE</scope>
    <source>
        <strain evidence="9">SIG551</strain>
    </source>
</reference>
<dbReference type="GO" id="GO:0006508">
    <property type="term" value="P:proteolysis"/>
    <property type="evidence" value="ECO:0007669"/>
    <property type="project" value="UniProtKB-KW"/>
</dbReference>
<dbReference type="GO" id="GO:0046872">
    <property type="term" value="F:metal ion binding"/>
    <property type="evidence" value="ECO:0007669"/>
    <property type="project" value="UniProtKB-KW"/>
</dbReference>
<dbReference type="PROSITE" id="PS01302">
    <property type="entry name" value="UPF0758"/>
    <property type="match status" value="1"/>
</dbReference>
<evidence type="ECO:0000256" key="1">
    <source>
        <dbReference type="ARBA" id="ARBA00010243"/>
    </source>
</evidence>
<dbReference type="EMBL" id="SVNY01000002">
    <property type="protein sequence ID" value="MBE6832840.1"/>
    <property type="molecule type" value="Genomic_DNA"/>
</dbReference>
<dbReference type="AlphaFoldDB" id="A0A928KVM6"/>
<evidence type="ECO:0000256" key="6">
    <source>
        <dbReference type="ARBA" id="ARBA00023049"/>
    </source>
</evidence>
<dbReference type="PANTHER" id="PTHR30471">
    <property type="entry name" value="DNA REPAIR PROTEIN RADC"/>
    <property type="match status" value="1"/>
</dbReference>
<dbReference type="Gene3D" id="1.10.150.20">
    <property type="entry name" value="5' to 3' exonuclease, C-terminal subdomain"/>
    <property type="match status" value="1"/>
</dbReference>
<evidence type="ECO:0000313" key="9">
    <source>
        <dbReference type="EMBL" id="MBE6832840.1"/>
    </source>
</evidence>
<dbReference type="Gene3D" id="3.40.140.10">
    <property type="entry name" value="Cytidine Deaminase, domain 2"/>
    <property type="match status" value="1"/>
</dbReference>
<dbReference type="InterPro" id="IPR025657">
    <property type="entry name" value="RadC_JAB"/>
</dbReference>
<feature type="domain" description="MPN" evidence="8">
    <location>
        <begin position="111"/>
        <end position="233"/>
    </location>
</feature>
<keyword evidence="5" id="KW-0862">Zinc</keyword>
<dbReference type="InterPro" id="IPR020891">
    <property type="entry name" value="UPF0758_CS"/>
</dbReference>
<dbReference type="Pfam" id="PF04002">
    <property type="entry name" value="RadC"/>
    <property type="match status" value="1"/>
</dbReference>
<dbReference type="InterPro" id="IPR001405">
    <property type="entry name" value="UPF0758"/>
</dbReference>
<dbReference type="Proteomes" id="UP000754750">
    <property type="component" value="Unassembled WGS sequence"/>
</dbReference>
<evidence type="ECO:0000256" key="3">
    <source>
        <dbReference type="ARBA" id="ARBA00022723"/>
    </source>
</evidence>
<gene>
    <name evidence="9" type="primary">radC</name>
    <name evidence="9" type="ORF">E7512_04540</name>
</gene>
<evidence type="ECO:0000313" key="10">
    <source>
        <dbReference type="Proteomes" id="UP000754750"/>
    </source>
</evidence>
<name>A0A928KVM6_9FIRM</name>
<accession>A0A928KVM6</accession>
<protein>
    <submittedName>
        <fullName evidence="9">DNA repair protein RadC</fullName>
    </submittedName>
</protein>
<evidence type="ECO:0000259" key="8">
    <source>
        <dbReference type="PROSITE" id="PS50249"/>
    </source>
</evidence>
<comment type="similarity">
    <text evidence="1 7">Belongs to the UPF0758 family.</text>
</comment>
<organism evidence="9 10">
    <name type="scientific">Faecalispora sporosphaeroides</name>
    <dbReference type="NCBI Taxonomy" id="1549"/>
    <lineage>
        <taxon>Bacteria</taxon>
        <taxon>Bacillati</taxon>
        <taxon>Bacillota</taxon>
        <taxon>Clostridia</taxon>
        <taxon>Eubacteriales</taxon>
        <taxon>Oscillospiraceae</taxon>
        <taxon>Faecalispora</taxon>
    </lineage>
</organism>
<dbReference type="SUPFAM" id="SSF47781">
    <property type="entry name" value="RuvA domain 2-like"/>
    <property type="match status" value="1"/>
</dbReference>
<dbReference type="PANTHER" id="PTHR30471:SF3">
    <property type="entry name" value="UPF0758 PROTEIN YEES-RELATED"/>
    <property type="match status" value="1"/>
</dbReference>
<comment type="caution">
    <text evidence="9">The sequence shown here is derived from an EMBL/GenBank/DDBJ whole genome shotgun (WGS) entry which is preliminary data.</text>
</comment>
<keyword evidence="4" id="KW-0378">Hydrolase</keyword>
<keyword evidence="2" id="KW-0645">Protease</keyword>
<dbReference type="InterPro" id="IPR010994">
    <property type="entry name" value="RuvA_2-like"/>
</dbReference>
<evidence type="ECO:0000256" key="2">
    <source>
        <dbReference type="ARBA" id="ARBA00022670"/>
    </source>
</evidence>
<dbReference type="InterPro" id="IPR037518">
    <property type="entry name" value="MPN"/>
</dbReference>